<feature type="region of interest" description="Disordered" evidence="1">
    <location>
        <begin position="92"/>
        <end position="126"/>
    </location>
</feature>
<accession>R7T403</accession>
<reference evidence="3" key="3">
    <citation type="submission" date="2015-06" db="UniProtKB">
        <authorList>
            <consortium name="EnsemblMetazoa"/>
        </authorList>
    </citation>
    <scope>IDENTIFICATION</scope>
</reference>
<dbReference type="EMBL" id="AMQN01003617">
    <property type="status" value="NOT_ANNOTATED_CDS"/>
    <property type="molecule type" value="Genomic_DNA"/>
</dbReference>
<feature type="region of interest" description="Disordered" evidence="1">
    <location>
        <begin position="1"/>
        <end position="23"/>
    </location>
</feature>
<dbReference type="HOGENOM" id="CLU_611449_0_0_1"/>
<dbReference type="EMBL" id="KB312312">
    <property type="protein sequence ID" value="ELT87451.1"/>
    <property type="molecule type" value="Genomic_DNA"/>
</dbReference>
<evidence type="ECO:0000313" key="2">
    <source>
        <dbReference type="EMBL" id="ELT87451.1"/>
    </source>
</evidence>
<dbReference type="Proteomes" id="UP000014760">
    <property type="component" value="Unassembled WGS sequence"/>
</dbReference>
<feature type="compositionally biased region" description="Low complexity" evidence="1">
    <location>
        <begin position="279"/>
        <end position="290"/>
    </location>
</feature>
<dbReference type="EnsemblMetazoa" id="CapteT198825">
    <property type="protein sequence ID" value="CapteP198825"/>
    <property type="gene ID" value="CapteG198825"/>
</dbReference>
<name>R7T403_CAPTE</name>
<gene>
    <name evidence="2" type="ORF">CAPTEDRAFT_198825</name>
</gene>
<keyword evidence="4" id="KW-1185">Reference proteome</keyword>
<proteinExistence type="predicted"/>
<organism evidence="2">
    <name type="scientific">Capitella teleta</name>
    <name type="common">Polychaete worm</name>
    <dbReference type="NCBI Taxonomy" id="283909"/>
    <lineage>
        <taxon>Eukaryota</taxon>
        <taxon>Metazoa</taxon>
        <taxon>Spiralia</taxon>
        <taxon>Lophotrochozoa</taxon>
        <taxon>Annelida</taxon>
        <taxon>Polychaeta</taxon>
        <taxon>Sedentaria</taxon>
        <taxon>Scolecida</taxon>
        <taxon>Capitellidae</taxon>
        <taxon>Capitella</taxon>
    </lineage>
</organism>
<feature type="compositionally biased region" description="Basic and acidic residues" evidence="1">
    <location>
        <begin position="104"/>
        <end position="126"/>
    </location>
</feature>
<dbReference type="OrthoDB" id="6135948at2759"/>
<evidence type="ECO:0000313" key="4">
    <source>
        <dbReference type="Proteomes" id="UP000014760"/>
    </source>
</evidence>
<evidence type="ECO:0000256" key="1">
    <source>
        <dbReference type="SAM" id="MobiDB-lite"/>
    </source>
</evidence>
<sequence>MGRSSRHAAKKHQRAETSQLSSKIISEREKLRASILDGFRAKLKLPGKGGALLVAQGGAVSPVASKCRKIEPKIALACKDLNQHNLFDSGMEEASKVQRRKTRAERNRGRVHSKSDRKQTRAEGDDKSYSMITENRLTHRLGLFNQGRKSSTVTREILISHDENRAPSPFSISPKSICLSSCSAMIGEEEVPFPPSPDVMDIAQDLLSGLDLDHKNSYLRDTRKALYQLLQHNAPGSMLLKSTPVGQTPASQTYSHTHLSSATVKRSLFEDKTPNELSISASIPHSAPIPNRDWRSEPGKPAPLQYMDARSMLQLNDEMLEQSFSQQDDLLNRSFNQDQRLHDQTNISFVENLAEIEQRNIHQEQYGAASQYAALQPTYSHHYDSQGQQDMDILDCIDDNRPEEDVVQPATDRSLDALPWCPLSNISFNNPPSYSPSPRRIFRPRKVF</sequence>
<reference evidence="2 4" key="2">
    <citation type="journal article" date="2013" name="Nature">
        <title>Insights into bilaterian evolution from three spiralian genomes.</title>
        <authorList>
            <person name="Simakov O."/>
            <person name="Marletaz F."/>
            <person name="Cho S.J."/>
            <person name="Edsinger-Gonzales E."/>
            <person name="Havlak P."/>
            <person name="Hellsten U."/>
            <person name="Kuo D.H."/>
            <person name="Larsson T."/>
            <person name="Lv J."/>
            <person name="Arendt D."/>
            <person name="Savage R."/>
            <person name="Osoegawa K."/>
            <person name="de Jong P."/>
            <person name="Grimwood J."/>
            <person name="Chapman J.A."/>
            <person name="Shapiro H."/>
            <person name="Aerts A."/>
            <person name="Otillar R.P."/>
            <person name="Terry A.Y."/>
            <person name="Boore J.L."/>
            <person name="Grigoriev I.V."/>
            <person name="Lindberg D.R."/>
            <person name="Seaver E.C."/>
            <person name="Weisblat D.A."/>
            <person name="Putnam N.H."/>
            <person name="Rokhsar D.S."/>
        </authorList>
    </citation>
    <scope>NUCLEOTIDE SEQUENCE</scope>
    <source>
        <strain evidence="2 4">I ESC-2004</strain>
    </source>
</reference>
<dbReference type="AlphaFoldDB" id="R7T403"/>
<evidence type="ECO:0000313" key="3">
    <source>
        <dbReference type="EnsemblMetazoa" id="CapteP198825"/>
    </source>
</evidence>
<protein>
    <submittedName>
        <fullName evidence="2 3">Uncharacterized protein</fullName>
    </submittedName>
</protein>
<feature type="region of interest" description="Disordered" evidence="1">
    <location>
        <begin position="279"/>
        <end position="303"/>
    </location>
</feature>
<reference evidence="4" key="1">
    <citation type="submission" date="2012-12" db="EMBL/GenBank/DDBJ databases">
        <authorList>
            <person name="Hellsten U."/>
            <person name="Grimwood J."/>
            <person name="Chapman J.A."/>
            <person name="Shapiro H."/>
            <person name="Aerts A."/>
            <person name="Otillar R.P."/>
            <person name="Terry A.Y."/>
            <person name="Boore J.L."/>
            <person name="Simakov O."/>
            <person name="Marletaz F."/>
            <person name="Cho S.-J."/>
            <person name="Edsinger-Gonzales E."/>
            <person name="Havlak P."/>
            <person name="Kuo D.-H."/>
            <person name="Larsson T."/>
            <person name="Lv J."/>
            <person name="Arendt D."/>
            <person name="Savage R."/>
            <person name="Osoegawa K."/>
            <person name="de Jong P."/>
            <person name="Lindberg D.R."/>
            <person name="Seaver E.C."/>
            <person name="Weisblat D.A."/>
            <person name="Putnam N.H."/>
            <person name="Grigoriev I.V."/>
            <person name="Rokhsar D.S."/>
        </authorList>
    </citation>
    <scope>NUCLEOTIDE SEQUENCE</scope>
    <source>
        <strain evidence="4">I ESC-2004</strain>
    </source>
</reference>
<feature type="compositionally biased region" description="Basic residues" evidence="1">
    <location>
        <begin position="1"/>
        <end position="13"/>
    </location>
</feature>